<dbReference type="Pfam" id="PF02635">
    <property type="entry name" value="DsrE"/>
    <property type="match status" value="1"/>
</dbReference>
<organism evidence="1 2">
    <name type="scientific">Methanolobus profundi</name>
    <dbReference type="NCBI Taxonomy" id="487685"/>
    <lineage>
        <taxon>Archaea</taxon>
        <taxon>Methanobacteriati</taxon>
        <taxon>Methanobacteriota</taxon>
        <taxon>Stenosarchaea group</taxon>
        <taxon>Methanomicrobia</taxon>
        <taxon>Methanosarcinales</taxon>
        <taxon>Methanosarcinaceae</taxon>
        <taxon>Methanolobus</taxon>
    </lineage>
</organism>
<dbReference type="Proteomes" id="UP000198535">
    <property type="component" value="Unassembled WGS sequence"/>
</dbReference>
<dbReference type="EMBL" id="FOUJ01000001">
    <property type="protein sequence ID" value="SFM17225.1"/>
    <property type="molecule type" value="Genomic_DNA"/>
</dbReference>
<gene>
    <name evidence="1" type="ORF">SAMN04488696_0179</name>
</gene>
<evidence type="ECO:0000313" key="2">
    <source>
        <dbReference type="Proteomes" id="UP000198535"/>
    </source>
</evidence>
<dbReference type="RefSeq" id="WP_091931883.1">
    <property type="nucleotide sequence ID" value="NZ_FOUJ01000001.1"/>
</dbReference>
<dbReference type="AlphaFoldDB" id="A0A1I4NPD9"/>
<dbReference type="Gene3D" id="3.40.1260.10">
    <property type="entry name" value="DsrEFH-like"/>
    <property type="match status" value="1"/>
</dbReference>
<dbReference type="STRING" id="487685.SAMN04488696_0179"/>
<sequence length="116" mass="12968">MTRKVAIFAFNGEEMCFVHALMNALDMKEKGYDVKLVIEGSATRLVKEAEGEKRPFTSLYSKAKDAGLIDCVCRACASKMESLESAKDQELPLCDEMFGHPSMARYMNDGYEIIVV</sequence>
<proteinExistence type="predicted"/>
<evidence type="ECO:0000313" key="1">
    <source>
        <dbReference type="EMBL" id="SFM17225.1"/>
    </source>
</evidence>
<dbReference type="SUPFAM" id="SSF75169">
    <property type="entry name" value="DsrEFH-like"/>
    <property type="match status" value="1"/>
</dbReference>
<keyword evidence="2" id="KW-1185">Reference proteome</keyword>
<accession>A0A1I4NPD9</accession>
<name>A0A1I4NPD9_9EURY</name>
<dbReference type="InterPro" id="IPR027396">
    <property type="entry name" value="DsrEFH-like"/>
</dbReference>
<reference evidence="2" key="1">
    <citation type="submission" date="2016-10" db="EMBL/GenBank/DDBJ databases">
        <authorList>
            <person name="Varghese N."/>
            <person name="Submissions S."/>
        </authorList>
    </citation>
    <scope>NUCLEOTIDE SEQUENCE [LARGE SCALE GENOMIC DNA]</scope>
    <source>
        <strain evidence="2">Mob M</strain>
    </source>
</reference>
<dbReference type="InterPro" id="IPR003787">
    <property type="entry name" value="Sulphur_relay_DsrE/F-like"/>
</dbReference>
<dbReference type="OrthoDB" id="122708at2157"/>
<protein>
    <submittedName>
        <fullName evidence="1">DsrE/DsrF-like family protein</fullName>
    </submittedName>
</protein>